<dbReference type="EMBL" id="JADCNM010000001">
    <property type="protein sequence ID" value="KAG0500762.1"/>
    <property type="molecule type" value="Genomic_DNA"/>
</dbReference>
<sequence>MGFPGKTSSMYCTMMRDSQMALPSCSSTGIFLCTGFDFRSSSLLSWRFCSRNSYSISFSASAILHRMPKGLAQKIKQLYCLFPCHAAQCV</sequence>
<proteinExistence type="predicted"/>
<protein>
    <submittedName>
        <fullName evidence="1">Uncharacterized protein</fullName>
    </submittedName>
</protein>
<comment type="caution">
    <text evidence="1">The sequence shown here is derived from an EMBL/GenBank/DDBJ whole genome shotgun (WGS) entry which is preliminary data.</text>
</comment>
<dbReference type="Proteomes" id="UP000639772">
    <property type="component" value="Chromosome 1"/>
</dbReference>
<gene>
    <name evidence="1" type="ORF">HPP92_000834</name>
</gene>
<dbReference type="AlphaFoldDB" id="A0A835SBW7"/>
<evidence type="ECO:0000313" key="1">
    <source>
        <dbReference type="EMBL" id="KAG0500762.1"/>
    </source>
</evidence>
<organism evidence="1 2">
    <name type="scientific">Vanilla planifolia</name>
    <name type="common">Vanilla</name>
    <dbReference type="NCBI Taxonomy" id="51239"/>
    <lineage>
        <taxon>Eukaryota</taxon>
        <taxon>Viridiplantae</taxon>
        <taxon>Streptophyta</taxon>
        <taxon>Embryophyta</taxon>
        <taxon>Tracheophyta</taxon>
        <taxon>Spermatophyta</taxon>
        <taxon>Magnoliopsida</taxon>
        <taxon>Liliopsida</taxon>
        <taxon>Asparagales</taxon>
        <taxon>Orchidaceae</taxon>
        <taxon>Vanilloideae</taxon>
        <taxon>Vanilleae</taxon>
        <taxon>Vanilla</taxon>
    </lineage>
</organism>
<reference evidence="1 2" key="1">
    <citation type="journal article" date="2020" name="Nat. Food">
        <title>A phased Vanilla planifolia genome enables genetic improvement of flavour and production.</title>
        <authorList>
            <person name="Hasing T."/>
            <person name="Tang H."/>
            <person name="Brym M."/>
            <person name="Khazi F."/>
            <person name="Huang T."/>
            <person name="Chambers A.H."/>
        </authorList>
    </citation>
    <scope>NUCLEOTIDE SEQUENCE [LARGE SCALE GENOMIC DNA]</scope>
    <source>
        <tissue evidence="1">Leaf</tissue>
    </source>
</reference>
<evidence type="ECO:0000313" key="2">
    <source>
        <dbReference type="Proteomes" id="UP000639772"/>
    </source>
</evidence>
<name>A0A835SBW7_VANPL</name>
<accession>A0A835SBW7</accession>